<dbReference type="InterPro" id="IPR001584">
    <property type="entry name" value="Integrase_cat-core"/>
</dbReference>
<dbReference type="GO" id="GO:0071897">
    <property type="term" value="P:DNA biosynthetic process"/>
    <property type="evidence" value="ECO:0007669"/>
    <property type="project" value="UniProtKB-ARBA"/>
</dbReference>
<dbReference type="Gene3D" id="2.40.70.10">
    <property type="entry name" value="Acid Proteases"/>
    <property type="match status" value="1"/>
</dbReference>
<evidence type="ECO:0000313" key="2">
    <source>
        <dbReference type="Proteomes" id="UP000301870"/>
    </source>
</evidence>
<dbReference type="Gene3D" id="3.30.420.10">
    <property type="entry name" value="Ribonuclease H-like superfamily/Ribonuclease H"/>
    <property type="match status" value="1"/>
</dbReference>
<dbReference type="PANTHER" id="PTHR47331:SF1">
    <property type="entry name" value="GAG-LIKE PROTEIN"/>
    <property type="match status" value="1"/>
</dbReference>
<dbReference type="PROSITE" id="PS50994">
    <property type="entry name" value="INTEGRASE"/>
    <property type="match status" value="1"/>
</dbReference>
<dbReference type="InterPro" id="IPR012337">
    <property type="entry name" value="RNaseH-like_sf"/>
</dbReference>
<dbReference type="KEGG" id="sliu:111349880"/>
<dbReference type="InterPro" id="IPR005312">
    <property type="entry name" value="DUF1759"/>
</dbReference>
<gene>
    <name evidence="3" type="primary">LOC111349880</name>
</gene>
<dbReference type="InterPro" id="IPR008042">
    <property type="entry name" value="Retrotrans_Pao"/>
</dbReference>
<dbReference type="InterPro" id="IPR040676">
    <property type="entry name" value="DUF5641"/>
</dbReference>
<protein>
    <submittedName>
        <fullName evidence="3">Uncharacterized protein LOC111349880</fullName>
    </submittedName>
</protein>
<dbReference type="SUPFAM" id="SSF56672">
    <property type="entry name" value="DNA/RNA polymerases"/>
    <property type="match status" value="1"/>
</dbReference>
<evidence type="ECO:0000259" key="1">
    <source>
        <dbReference type="PROSITE" id="PS50994"/>
    </source>
</evidence>
<dbReference type="Pfam" id="PF18701">
    <property type="entry name" value="DUF5641"/>
    <property type="match status" value="1"/>
</dbReference>
<accession>A0A9J7IL66</accession>
<dbReference type="RefSeq" id="XP_022816960.1">
    <property type="nucleotide sequence ID" value="XM_022961192.1"/>
</dbReference>
<dbReference type="InterPro" id="IPR036397">
    <property type="entry name" value="RNaseH_sf"/>
</dbReference>
<dbReference type="SUPFAM" id="SSF53098">
    <property type="entry name" value="Ribonuclease H-like"/>
    <property type="match status" value="1"/>
</dbReference>
<dbReference type="Pfam" id="PF05380">
    <property type="entry name" value="Peptidase_A17"/>
    <property type="match status" value="1"/>
</dbReference>
<dbReference type="GO" id="GO:0003676">
    <property type="term" value="F:nucleic acid binding"/>
    <property type="evidence" value="ECO:0007669"/>
    <property type="project" value="InterPro"/>
</dbReference>
<proteinExistence type="predicted"/>
<dbReference type="OrthoDB" id="5920040at2759"/>
<feature type="domain" description="Integrase catalytic" evidence="1">
    <location>
        <begin position="1425"/>
        <end position="1614"/>
    </location>
</feature>
<organism evidence="2 3">
    <name type="scientific">Spodoptera litura</name>
    <name type="common">Asian cotton leafworm</name>
    <dbReference type="NCBI Taxonomy" id="69820"/>
    <lineage>
        <taxon>Eukaryota</taxon>
        <taxon>Metazoa</taxon>
        <taxon>Ecdysozoa</taxon>
        <taxon>Arthropoda</taxon>
        <taxon>Hexapoda</taxon>
        <taxon>Insecta</taxon>
        <taxon>Pterygota</taxon>
        <taxon>Neoptera</taxon>
        <taxon>Endopterygota</taxon>
        <taxon>Lepidoptera</taxon>
        <taxon>Glossata</taxon>
        <taxon>Ditrysia</taxon>
        <taxon>Noctuoidea</taxon>
        <taxon>Noctuidae</taxon>
        <taxon>Amphipyrinae</taxon>
        <taxon>Spodoptera</taxon>
    </lineage>
</organism>
<sequence length="1734" mass="197779">MPSDSGDKVLRQLITKRSSAKGQITKFKNYLSTLECKTELNDIELTELRLKLAKFESLSIRVDDLQGEIEVLNPNNIDDEIEERETMERDIVINIATAKTVLEKFTNTLECEQRRGSVIDSSCFMDHQEFGLKLPQIKIAKFDGTYFRWLEFRDTFESLIHKNGRLSNIHKFHYLNSYLEGDAARIISNLEVSSVNYSEAWKLICNRYNNKRLLINQHLNALFSVKQLPRESERSLRFLIDHVTKHLRALTSLGQPTDKWDILLIFILCSKLDSNTLTKWEEFRNTLEANVPTLDNFFKFLTDRADVLESLSRNKNDNVPSRVMQSNTRTTCNHNNNYKQTNNVTKTFASSNIKTNKSNIFSCIICNENHKIYDCPTFKAMSIDGRLSEVNKYKLCNNCLRQGHPASECRMGPCRECKKRHNSLLHRPNTSVNNCISIDDSSELFVNFSKQKSNQILLSTAVIEVINPITQQSERARALLDCGSQSSFISKSLKERIALNSNPIDSLKVIGIGNNISTRITESCNLQIKSLNSKFITDLCCLVLNDLTGNLPKYPVNITKLNWPNSILLADPKFYEPASVDILIGADLFWDILGNEQVSLGPSYPKLRNTQLGWIVSGAINLTNINKQTSCNYSMVDAPKDNSLDTALTKFWELEELPAKRIVSEKDKACEIHFIKNTYKNKSGRFVVRLPLIDSSDCLGDTSKLARKRLHYLEKRFRSKPLLKSEYKNFINEYAQLGHLSPAADTQGTLYYLCHHAVLKQDSESTKLRVVFDGSAPSSSGYALNDILLAGPNIQDSLFAILVRARQYKFLLTGDIEKMYRQILVDERDRNLQRILWRDDESQPIRDFTLNTVTYGTASASFLSTRCLWQVGEEQSDPLIKDIIQRDFYVDDLITGANNEQHLHYIQCSVARALKNNCFNLRKYKSNNTSVFDNLETDKNESLTISETSSTLGLGWKPSSDAIYFPIKHVSSDNKSVVVTKRSIMSNTFKIFDPLGLLSPVVIKPKIILQTIWRLKLDWDQPVPDEIRDDWYNFTTNLHFVSGFVIPRWVLIDESTTVELHSFSDASQSAYGACIYVKSFNSNNQCSVKLLCAKSKVSPLKPTTIPRLELCAALLAAKLCKSVLESLRYKPTRVIHWCDSSVVIGWINSDLTKVKTFVANRVSEIVDMTVPSAWRYVPTDANPADLISRGISPKILPTMELWWSGPNFLMKDESEWPILDINKLSNLPETKAHTIVIDESIIIFDNYSSFTKLQRVLAFVKRFIHNLKHSEDKRLGILSTDELRDSFHSLCIIAQRESFSKEYDILSKGKALPTKSKILALSPFLAENLMRVGGRLDASIYSYEKKHPILLHARHRLTKLYFEKEHINAMHAGPQLLLATVREVVWPVGGRLLARRTVNNCVRCRRLRGKLLCPKMGELPSQRVNPDFPFLSVGLDFAGPFFVLNRKGRGSRLIKCYLCIFVCLRYKCVHFEAVSDLTKDAFIMTLRRFIARRGKPLEVFSDNGRNFVAAAKEVGSFIQQNKEPLFDFASQQGIKFKFTPAYAPHFGGIWEAGVKSAKHHLRRVMGNSHLTFEEISTLFAQVEAILNSRPLCPLSSSPNDLLSLSPGHFIIGRPLTALPPLALADNHDSQRKRYDHLESIRHHFWRRWQKEYISELQQRTKWKSNTAQLHIGDMVLISEDNTPPLCWRLGRVLRLIPGPDGIARVADIQTMKGCVRRSLTRLCPLPNADELQDR</sequence>
<dbReference type="Pfam" id="PF03564">
    <property type="entry name" value="DUF1759"/>
    <property type="match status" value="1"/>
</dbReference>
<dbReference type="InterPro" id="IPR021109">
    <property type="entry name" value="Peptidase_aspartic_dom_sf"/>
</dbReference>
<dbReference type="Proteomes" id="UP000301870">
    <property type="component" value="Chromosome 10"/>
</dbReference>
<keyword evidence="2" id="KW-1185">Reference proteome</keyword>
<name>A0A9J7IL66_SPOLT</name>
<dbReference type="GeneID" id="111349880"/>
<dbReference type="PANTHER" id="PTHR47331">
    <property type="entry name" value="PHD-TYPE DOMAIN-CONTAINING PROTEIN"/>
    <property type="match status" value="1"/>
</dbReference>
<dbReference type="GO" id="GO:0042575">
    <property type="term" value="C:DNA polymerase complex"/>
    <property type="evidence" value="ECO:0007669"/>
    <property type="project" value="UniProtKB-ARBA"/>
</dbReference>
<dbReference type="InterPro" id="IPR043502">
    <property type="entry name" value="DNA/RNA_pol_sf"/>
</dbReference>
<reference evidence="3" key="1">
    <citation type="submission" date="2025-08" db="UniProtKB">
        <authorList>
            <consortium name="RefSeq"/>
        </authorList>
    </citation>
    <scope>IDENTIFICATION</scope>
    <source>
        <strain evidence="3">Ishihara</strain>
        <tissue evidence="3">Whole body</tissue>
    </source>
</reference>
<dbReference type="GO" id="GO:0015074">
    <property type="term" value="P:DNA integration"/>
    <property type="evidence" value="ECO:0007669"/>
    <property type="project" value="InterPro"/>
</dbReference>
<evidence type="ECO:0000313" key="3">
    <source>
        <dbReference type="RefSeq" id="XP_022816960.1"/>
    </source>
</evidence>